<comment type="pathway">
    <text evidence="2 11">Cofactor biosynthesis; (R)-pantothenate biosynthesis; (R)-pantoate from 3-methyl-2-oxobutanoate: step 2/2.</text>
</comment>
<comment type="catalytic activity">
    <reaction evidence="10 11">
        <text>(R)-pantoate + NADP(+) = 2-dehydropantoate + NADPH + H(+)</text>
        <dbReference type="Rhea" id="RHEA:16233"/>
        <dbReference type="ChEBI" id="CHEBI:11561"/>
        <dbReference type="ChEBI" id="CHEBI:15378"/>
        <dbReference type="ChEBI" id="CHEBI:15980"/>
        <dbReference type="ChEBI" id="CHEBI:57783"/>
        <dbReference type="ChEBI" id="CHEBI:58349"/>
        <dbReference type="EC" id="1.1.1.169"/>
    </reaction>
</comment>
<dbReference type="AlphaFoldDB" id="A0A0D1LW40"/>
<evidence type="ECO:0000256" key="6">
    <source>
        <dbReference type="ARBA" id="ARBA00022655"/>
    </source>
</evidence>
<evidence type="ECO:0000256" key="11">
    <source>
        <dbReference type="RuleBase" id="RU362068"/>
    </source>
</evidence>
<keyword evidence="8 11" id="KW-0560">Oxidoreductase</keyword>
<evidence type="ECO:0000256" key="3">
    <source>
        <dbReference type="ARBA" id="ARBA00007870"/>
    </source>
</evidence>
<dbReference type="EMBL" id="JWHT01000065">
    <property type="protein sequence ID" value="KIU20106.1"/>
    <property type="molecule type" value="Genomic_DNA"/>
</dbReference>
<evidence type="ECO:0000256" key="4">
    <source>
        <dbReference type="ARBA" id="ARBA00013014"/>
    </source>
</evidence>
<organism evidence="14 15">
    <name type="scientific">Weissella cibaria</name>
    <dbReference type="NCBI Taxonomy" id="137591"/>
    <lineage>
        <taxon>Bacteria</taxon>
        <taxon>Bacillati</taxon>
        <taxon>Bacillota</taxon>
        <taxon>Bacilli</taxon>
        <taxon>Lactobacillales</taxon>
        <taxon>Lactobacillaceae</taxon>
        <taxon>Weissella</taxon>
    </lineage>
</organism>
<dbReference type="PANTHER" id="PTHR43765:SF2">
    <property type="entry name" value="2-DEHYDROPANTOATE 2-REDUCTASE"/>
    <property type="match status" value="1"/>
</dbReference>
<dbReference type="Proteomes" id="UP000032289">
    <property type="component" value="Unassembled WGS sequence"/>
</dbReference>
<gene>
    <name evidence="14" type="primary">panE</name>
    <name evidence="14" type="ORF">ab3b_02283</name>
</gene>
<protein>
    <recommendedName>
        <fullName evidence="5 11">2-dehydropantoate 2-reductase</fullName>
        <ecNumber evidence="4 11">1.1.1.169</ecNumber>
    </recommendedName>
    <alternativeName>
        <fullName evidence="9 11">Ketopantoate reductase</fullName>
    </alternativeName>
</protein>
<dbReference type="SUPFAM" id="SSF48179">
    <property type="entry name" value="6-phosphogluconate dehydrogenase C-terminal domain-like"/>
    <property type="match status" value="1"/>
</dbReference>
<evidence type="ECO:0000256" key="1">
    <source>
        <dbReference type="ARBA" id="ARBA00002919"/>
    </source>
</evidence>
<feature type="domain" description="Ketopantoate reductase C-terminal" evidence="13">
    <location>
        <begin position="184"/>
        <end position="311"/>
    </location>
</feature>
<comment type="function">
    <text evidence="1 11">Catalyzes the NADPH-dependent reduction of ketopantoate into pantoic acid.</text>
</comment>
<dbReference type="UniPathway" id="UPA00028">
    <property type="reaction ID" value="UER00004"/>
</dbReference>
<dbReference type="GO" id="GO:0005737">
    <property type="term" value="C:cytoplasm"/>
    <property type="evidence" value="ECO:0007669"/>
    <property type="project" value="TreeGrafter"/>
</dbReference>
<dbReference type="NCBIfam" id="TIGR00745">
    <property type="entry name" value="apbA_panE"/>
    <property type="match status" value="1"/>
</dbReference>
<evidence type="ECO:0000256" key="10">
    <source>
        <dbReference type="ARBA" id="ARBA00048793"/>
    </source>
</evidence>
<proteinExistence type="inferred from homology"/>
<dbReference type="RefSeq" id="WP_043941950.1">
    <property type="nucleotide sequence ID" value="NZ_JAAXMH010000003.1"/>
</dbReference>
<comment type="similarity">
    <text evidence="3 11">Belongs to the ketopantoate reductase family.</text>
</comment>
<evidence type="ECO:0000259" key="13">
    <source>
        <dbReference type="Pfam" id="PF08546"/>
    </source>
</evidence>
<evidence type="ECO:0000259" key="12">
    <source>
        <dbReference type="Pfam" id="PF02558"/>
    </source>
</evidence>
<dbReference type="GO" id="GO:0015940">
    <property type="term" value="P:pantothenate biosynthetic process"/>
    <property type="evidence" value="ECO:0007669"/>
    <property type="project" value="UniProtKB-UniPathway"/>
</dbReference>
<dbReference type="PATRIC" id="fig|137591.24.peg.2234"/>
<dbReference type="InterPro" id="IPR013332">
    <property type="entry name" value="KPR_N"/>
</dbReference>
<evidence type="ECO:0000256" key="2">
    <source>
        <dbReference type="ARBA" id="ARBA00004994"/>
    </source>
</evidence>
<keyword evidence="6 11" id="KW-0566">Pantothenate biosynthesis</keyword>
<evidence type="ECO:0000256" key="7">
    <source>
        <dbReference type="ARBA" id="ARBA00022857"/>
    </source>
</evidence>
<dbReference type="Pfam" id="PF02558">
    <property type="entry name" value="ApbA"/>
    <property type="match status" value="1"/>
</dbReference>
<evidence type="ECO:0000256" key="9">
    <source>
        <dbReference type="ARBA" id="ARBA00032024"/>
    </source>
</evidence>
<sequence length="320" mass="35337">MKYAVVGAGAMGLRYGILLQENAGVPVDFVEPTQASLNVIRAQGNQVWKSRDHENRHLIPVNVYSPEEYTGDPDVWIFFLKQMQLPDATARLADKFKPHQTALGAMNGMGHIEVLQQYFSDDHIIGGTAMIATILNDFGDVDFMGAEGAGTSNYANLTEQDSDVLDAVLADFGAAHLNPTKSNNFMGTLLTKVFFNSVENSIATMFNARMGELMAYEGFLAGVAKPLIDEAYDAAESAGYQLLESREEMLSQVEYVSTVANPLHYPSMSQDFTKGRDTEVDYINGWIARLARKHGLVAKNQELVTNLVHLAESMRQFHTE</sequence>
<name>A0A0D1LW40_9LACO</name>
<dbReference type="InterPro" id="IPR008927">
    <property type="entry name" value="6-PGluconate_DH-like_C_sf"/>
</dbReference>
<dbReference type="EC" id="1.1.1.169" evidence="4 11"/>
<dbReference type="Pfam" id="PF08546">
    <property type="entry name" value="ApbA_C"/>
    <property type="match status" value="1"/>
</dbReference>
<accession>A0A0D1LW40</accession>
<dbReference type="Gene3D" id="1.10.1040.10">
    <property type="entry name" value="N-(1-d-carboxylethyl)-l-norvaline Dehydrogenase, domain 2"/>
    <property type="match status" value="1"/>
</dbReference>
<dbReference type="InterPro" id="IPR050838">
    <property type="entry name" value="Ketopantoate_reductase"/>
</dbReference>
<dbReference type="InterPro" id="IPR013328">
    <property type="entry name" value="6PGD_dom2"/>
</dbReference>
<evidence type="ECO:0000313" key="14">
    <source>
        <dbReference type="EMBL" id="KIU20106.1"/>
    </source>
</evidence>
<comment type="caution">
    <text evidence="14">The sequence shown here is derived from an EMBL/GenBank/DDBJ whole genome shotgun (WGS) entry which is preliminary data.</text>
</comment>
<dbReference type="InterPro" id="IPR003710">
    <property type="entry name" value="ApbA"/>
</dbReference>
<dbReference type="GO" id="GO:0050661">
    <property type="term" value="F:NADP binding"/>
    <property type="evidence" value="ECO:0007669"/>
    <property type="project" value="TreeGrafter"/>
</dbReference>
<keyword evidence="7 11" id="KW-0521">NADP</keyword>
<dbReference type="Gene3D" id="3.40.50.720">
    <property type="entry name" value="NAD(P)-binding Rossmann-like Domain"/>
    <property type="match status" value="1"/>
</dbReference>
<dbReference type="SUPFAM" id="SSF51735">
    <property type="entry name" value="NAD(P)-binding Rossmann-fold domains"/>
    <property type="match status" value="1"/>
</dbReference>
<evidence type="ECO:0000256" key="5">
    <source>
        <dbReference type="ARBA" id="ARBA00019465"/>
    </source>
</evidence>
<feature type="domain" description="Ketopantoate reductase N-terminal" evidence="12">
    <location>
        <begin position="3"/>
        <end position="147"/>
    </location>
</feature>
<dbReference type="InterPro" id="IPR013752">
    <property type="entry name" value="KPA_reductase"/>
</dbReference>
<evidence type="ECO:0000256" key="8">
    <source>
        <dbReference type="ARBA" id="ARBA00023002"/>
    </source>
</evidence>
<evidence type="ECO:0000313" key="15">
    <source>
        <dbReference type="Proteomes" id="UP000032289"/>
    </source>
</evidence>
<dbReference type="GO" id="GO:0008677">
    <property type="term" value="F:2-dehydropantoate 2-reductase activity"/>
    <property type="evidence" value="ECO:0007669"/>
    <property type="project" value="UniProtKB-EC"/>
</dbReference>
<reference evidence="14 15" key="1">
    <citation type="journal article" date="2015" name="Microbiology (Mosc.)">
        <title>Genomics of the Weissella cibaria species with an examination of its metabolic traits.</title>
        <authorList>
            <person name="Lynch K.M."/>
            <person name="Lucid A."/>
            <person name="Arendt E.K."/>
            <person name="Sleator R.D."/>
            <person name="Lucey B."/>
            <person name="Coffey A."/>
        </authorList>
    </citation>
    <scope>NUCLEOTIDE SEQUENCE [LARGE SCALE GENOMIC DNA]</scope>
    <source>
        <strain evidence="14 15">AB3b</strain>
    </source>
</reference>
<dbReference type="InterPro" id="IPR036291">
    <property type="entry name" value="NAD(P)-bd_dom_sf"/>
</dbReference>
<dbReference type="PANTHER" id="PTHR43765">
    <property type="entry name" value="2-DEHYDROPANTOATE 2-REDUCTASE-RELATED"/>
    <property type="match status" value="1"/>
</dbReference>